<evidence type="ECO:0000256" key="1">
    <source>
        <dbReference type="ARBA" id="ARBA00010702"/>
    </source>
</evidence>
<dbReference type="InterPro" id="IPR036705">
    <property type="entry name" value="Ribosyl_crysJ1_sf"/>
</dbReference>
<comment type="similarity">
    <text evidence="1">Belongs to the ADP-ribosylglycohydrolase family.</text>
</comment>
<feature type="binding site" evidence="3">
    <location>
        <position position="454"/>
    </location>
    <ligand>
        <name>Mg(2+)</name>
        <dbReference type="ChEBI" id="CHEBI:18420"/>
        <label>1</label>
    </ligand>
</feature>
<keyword evidence="3" id="KW-0479">Metal-binding</keyword>
<feature type="binding site" evidence="3">
    <location>
        <position position="456"/>
    </location>
    <ligand>
        <name>Mg(2+)</name>
        <dbReference type="ChEBI" id="CHEBI:18420"/>
        <label>1</label>
    </ligand>
</feature>
<keyword evidence="6" id="KW-1185">Reference proteome</keyword>
<gene>
    <name evidence="5" type="ORF">LX83_000811</name>
</gene>
<feature type="compositionally biased region" description="Pro residues" evidence="4">
    <location>
        <begin position="133"/>
        <end position="148"/>
    </location>
</feature>
<accession>A0AAE3KDE6</accession>
<dbReference type="Gene3D" id="1.10.4080.10">
    <property type="entry name" value="ADP-ribosylation/Crystallin J1"/>
    <property type="match status" value="1"/>
</dbReference>
<feature type="region of interest" description="Disordered" evidence="4">
    <location>
        <begin position="65"/>
        <end position="153"/>
    </location>
</feature>
<name>A0AAE3KDE6_9PSEU</name>
<dbReference type="PANTHER" id="PTHR16222:SF24">
    <property type="entry name" value="ADP-RIBOSYLHYDROLASE ARH3"/>
    <property type="match status" value="1"/>
</dbReference>
<dbReference type="AlphaFoldDB" id="A0AAE3KDE6"/>
<feature type="binding site" evidence="3">
    <location>
        <position position="212"/>
    </location>
    <ligand>
        <name>Mg(2+)</name>
        <dbReference type="ChEBI" id="CHEBI:18420"/>
        <label>1</label>
    </ligand>
</feature>
<feature type="binding site" evidence="3">
    <location>
        <position position="214"/>
    </location>
    <ligand>
        <name>Mg(2+)</name>
        <dbReference type="ChEBI" id="CHEBI:18420"/>
        <label>1</label>
    </ligand>
</feature>
<dbReference type="InterPro" id="IPR050792">
    <property type="entry name" value="ADP-ribosylglycohydrolase"/>
</dbReference>
<feature type="compositionally biased region" description="Low complexity" evidence="4">
    <location>
        <begin position="65"/>
        <end position="96"/>
    </location>
</feature>
<feature type="binding site" evidence="3">
    <location>
        <position position="213"/>
    </location>
    <ligand>
        <name>Mg(2+)</name>
        <dbReference type="ChEBI" id="CHEBI:18420"/>
        <label>1</label>
    </ligand>
</feature>
<dbReference type="RefSeq" id="WP_253767184.1">
    <property type="nucleotide sequence ID" value="NZ_JAMTCK010000002.1"/>
</dbReference>
<dbReference type="GO" id="GO:0016787">
    <property type="term" value="F:hydrolase activity"/>
    <property type="evidence" value="ECO:0007669"/>
    <property type="project" value="UniProtKB-KW"/>
</dbReference>
<organism evidence="5 6">
    <name type="scientific">Goodfellowiella coeruleoviolacea</name>
    <dbReference type="NCBI Taxonomy" id="334858"/>
    <lineage>
        <taxon>Bacteria</taxon>
        <taxon>Bacillati</taxon>
        <taxon>Actinomycetota</taxon>
        <taxon>Actinomycetes</taxon>
        <taxon>Pseudonocardiales</taxon>
        <taxon>Pseudonocardiaceae</taxon>
        <taxon>Goodfellowiella</taxon>
    </lineage>
</organism>
<comment type="caution">
    <text evidence="5">The sequence shown here is derived from an EMBL/GenBank/DDBJ whole genome shotgun (WGS) entry which is preliminary data.</text>
</comment>
<dbReference type="Pfam" id="PF03747">
    <property type="entry name" value="ADP_ribosyl_GH"/>
    <property type="match status" value="1"/>
</dbReference>
<evidence type="ECO:0000256" key="3">
    <source>
        <dbReference type="PIRSR" id="PIRSR605502-1"/>
    </source>
</evidence>
<evidence type="ECO:0000256" key="4">
    <source>
        <dbReference type="SAM" id="MobiDB-lite"/>
    </source>
</evidence>
<comment type="cofactor">
    <cofactor evidence="3">
        <name>Mg(2+)</name>
        <dbReference type="ChEBI" id="CHEBI:18420"/>
    </cofactor>
    <text evidence="3">Binds 2 magnesium ions per subunit.</text>
</comment>
<proteinExistence type="inferred from homology"/>
<evidence type="ECO:0000256" key="2">
    <source>
        <dbReference type="ARBA" id="ARBA00022801"/>
    </source>
</evidence>
<dbReference type="Proteomes" id="UP001206128">
    <property type="component" value="Unassembled WGS sequence"/>
</dbReference>
<sequence>MAGDFWLGEDDLDTLARLLRVRESVDTGEPSAVPVPVALHRYELLIGVDEQGRRFLARDPAPRLRAAQLAGPEHSPEPAGEQAAAAPAAATTAAQANTDTGQHAEAPATATPAATAQVTTAQEASVPATTAPVSPPPTAPVSPPPTAPPTSSRLIASPEFVSRWRGCLLAGAVGDALGAPIEGKTMAVVRETYGPAGLTDLAPAYGGLGTITDDTQMLLFTLEGLIRAHVRQRLHGAAELRDVLQHAYQRWLHTQGVPWERARGPKSTVEAPDGELVSHRGLHHRRAPGATCFFALEQFGKTGQPGTFAKPVNDSKGCGGVMRSAPAALWSDDVAEVFRVGAISAALTHGHPSGYLSAGALAVLVHQLLRGAALRDALDVAVAELTGWDGHEEQVNALEQAIDLSRRGAPSPERVAELGHGGVGESALAIAVYAATVVDDPNEALLVSVNHSGDSDSTAAVCGNILGALHGVGAIRQSWLDALEHRDIIERLADDALAEFGAFPPTTPVWYARYPAS</sequence>
<keyword evidence="3" id="KW-0460">Magnesium</keyword>
<dbReference type="EMBL" id="JAMTCK010000002">
    <property type="protein sequence ID" value="MCP2163971.1"/>
    <property type="molecule type" value="Genomic_DNA"/>
</dbReference>
<evidence type="ECO:0000313" key="5">
    <source>
        <dbReference type="EMBL" id="MCP2163971.1"/>
    </source>
</evidence>
<protein>
    <submittedName>
        <fullName evidence="5">ADP-ribosylglycohydrolase</fullName>
    </submittedName>
</protein>
<dbReference type="PANTHER" id="PTHR16222">
    <property type="entry name" value="ADP-RIBOSYLGLYCOHYDROLASE"/>
    <property type="match status" value="1"/>
</dbReference>
<dbReference type="InterPro" id="IPR005502">
    <property type="entry name" value="Ribosyl_crysJ1"/>
</dbReference>
<feature type="compositionally biased region" description="Low complexity" evidence="4">
    <location>
        <begin position="104"/>
        <end position="132"/>
    </location>
</feature>
<dbReference type="GO" id="GO:0046872">
    <property type="term" value="F:metal ion binding"/>
    <property type="evidence" value="ECO:0007669"/>
    <property type="project" value="UniProtKB-KW"/>
</dbReference>
<dbReference type="SUPFAM" id="SSF101478">
    <property type="entry name" value="ADP-ribosylglycohydrolase"/>
    <property type="match status" value="1"/>
</dbReference>
<feature type="binding site" evidence="3">
    <location>
        <position position="457"/>
    </location>
    <ligand>
        <name>Mg(2+)</name>
        <dbReference type="ChEBI" id="CHEBI:18420"/>
        <label>1</label>
    </ligand>
</feature>
<evidence type="ECO:0000313" key="6">
    <source>
        <dbReference type="Proteomes" id="UP001206128"/>
    </source>
</evidence>
<keyword evidence="2" id="KW-0378">Hydrolase</keyword>
<reference evidence="5" key="1">
    <citation type="submission" date="2022-06" db="EMBL/GenBank/DDBJ databases">
        <title>Genomic Encyclopedia of Archaeal and Bacterial Type Strains, Phase II (KMG-II): from individual species to whole genera.</title>
        <authorList>
            <person name="Goeker M."/>
        </authorList>
    </citation>
    <scope>NUCLEOTIDE SEQUENCE</scope>
    <source>
        <strain evidence="5">DSM 43935</strain>
    </source>
</reference>